<evidence type="ECO:0000256" key="8">
    <source>
        <dbReference type="ARBA" id="ARBA00022777"/>
    </source>
</evidence>
<dbReference type="EC" id="2.7.13.3" evidence="3"/>
<evidence type="ECO:0000256" key="7">
    <source>
        <dbReference type="ARBA" id="ARBA00022741"/>
    </source>
</evidence>
<keyword evidence="4" id="KW-0597">Phosphoprotein</keyword>
<keyword evidence="9" id="KW-0067">ATP-binding</keyword>
<dbReference type="EMBL" id="JABRWJ010000008">
    <property type="protein sequence ID" value="NRF70433.1"/>
    <property type="molecule type" value="Genomic_DNA"/>
</dbReference>
<dbReference type="SUPFAM" id="SSF55874">
    <property type="entry name" value="ATPase domain of HSP90 chaperone/DNA topoisomerase II/histidine kinase"/>
    <property type="match status" value="1"/>
</dbReference>
<evidence type="ECO:0000256" key="3">
    <source>
        <dbReference type="ARBA" id="ARBA00012438"/>
    </source>
</evidence>
<proteinExistence type="predicted"/>
<dbReference type="GO" id="GO:0016301">
    <property type="term" value="F:kinase activity"/>
    <property type="evidence" value="ECO:0007669"/>
    <property type="project" value="UniProtKB-KW"/>
</dbReference>
<feature type="transmembrane region" description="Helical" evidence="13">
    <location>
        <begin position="159"/>
        <end position="181"/>
    </location>
</feature>
<dbReference type="InterPro" id="IPR036097">
    <property type="entry name" value="HisK_dim/P_sf"/>
</dbReference>
<evidence type="ECO:0000313" key="16">
    <source>
        <dbReference type="Proteomes" id="UP000737171"/>
    </source>
</evidence>
<dbReference type="PANTHER" id="PTHR45436">
    <property type="entry name" value="SENSOR HISTIDINE KINASE YKOH"/>
    <property type="match status" value="1"/>
</dbReference>
<evidence type="ECO:0000256" key="1">
    <source>
        <dbReference type="ARBA" id="ARBA00000085"/>
    </source>
</evidence>
<keyword evidence="11" id="KW-0902">Two-component regulatory system</keyword>
<sequence length="441" mass="47339">MLWLLGGLALVVAAVTLWQALQLQDRLALAQDEQLAVALAALTQSVIDQRTLLIDAPAYLAAQPAEGLRRVTFRVSAMNGDWLAGDQGLPACPWATSLPGSGTPERYVAQLRGTLMRVAAAQRHVSGERGGTPVVVQAAAPMAERWPGWPLLWDTLKPLYAAAAAMVVVVWMGVGMALAWINRARAALDQPAETPSSGYDGPAELAPLVERVQVLYRAEHQWVDEQRRFLADASHQLRTPMAVLRTQLQAAMAGDTPAAEVLPQMLHTVDRAAGLADQLLSLTKLEQLKRRGELQPVDLRQVARDVVLEVAPLIAAKRIDFTLDEAGFHVPGDATMLGELVRNLLANAIHHAPAGGRVGIVLRQGAQRLELIVWDEGPGIDDAVMPRLFHPFAATRGGIGLGLSICRQIAGSMDASVELYNRTEAGKVIGVDAVVAWGQGP</sequence>
<accession>A0ABX2EP79</accession>
<keyword evidence="7" id="KW-0547">Nucleotide-binding</keyword>
<dbReference type="PANTHER" id="PTHR45436:SF14">
    <property type="entry name" value="SENSOR PROTEIN QSEC"/>
    <property type="match status" value="1"/>
</dbReference>
<comment type="caution">
    <text evidence="15">The sequence shown here is derived from an EMBL/GenBank/DDBJ whole genome shotgun (WGS) entry which is preliminary data.</text>
</comment>
<evidence type="ECO:0000256" key="13">
    <source>
        <dbReference type="SAM" id="Phobius"/>
    </source>
</evidence>
<reference evidence="15 16" key="1">
    <citation type="submission" date="2020-05" db="EMBL/GenBank/DDBJ databases">
        <title>Aquincola sp. isolate from soil.</title>
        <authorList>
            <person name="Han J."/>
            <person name="Kim D.-U."/>
        </authorList>
    </citation>
    <scope>NUCLEOTIDE SEQUENCE [LARGE SCALE GENOMIC DNA]</scope>
    <source>
        <strain evidence="15 16">S2</strain>
    </source>
</reference>
<keyword evidence="6 13" id="KW-0812">Transmembrane</keyword>
<dbReference type="CDD" id="cd00082">
    <property type="entry name" value="HisKA"/>
    <property type="match status" value="1"/>
</dbReference>
<dbReference type="PROSITE" id="PS50109">
    <property type="entry name" value="HIS_KIN"/>
    <property type="match status" value="1"/>
</dbReference>
<dbReference type="Gene3D" id="3.30.565.10">
    <property type="entry name" value="Histidine kinase-like ATPase, C-terminal domain"/>
    <property type="match status" value="1"/>
</dbReference>
<evidence type="ECO:0000256" key="6">
    <source>
        <dbReference type="ARBA" id="ARBA00022692"/>
    </source>
</evidence>
<keyword evidence="16" id="KW-1185">Reference proteome</keyword>
<dbReference type="Proteomes" id="UP000737171">
    <property type="component" value="Unassembled WGS sequence"/>
</dbReference>
<dbReference type="SUPFAM" id="SSF47384">
    <property type="entry name" value="Homodimeric domain of signal transducing histidine kinase"/>
    <property type="match status" value="1"/>
</dbReference>
<comment type="subcellular location">
    <subcellularLocation>
        <location evidence="2">Membrane</location>
        <topology evidence="2">Multi-pass membrane protein</topology>
    </subcellularLocation>
</comment>
<dbReference type="SMART" id="SM00388">
    <property type="entry name" value="HisKA"/>
    <property type="match status" value="1"/>
</dbReference>
<gene>
    <name evidence="15" type="ORF">HLB44_25840</name>
</gene>
<dbReference type="InterPro" id="IPR003661">
    <property type="entry name" value="HisK_dim/P_dom"/>
</dbReference>
<evidence type="ECO:0000256" key="12">
    <source>
        <dbReference type="ARBA" id="ARBA00023136"/>
    </source>
</evidence>
<dbReference type="PRINTS" id="PR00344">
    <property type="entry name" value="BCTRLSENSOR"/>
</dbReference>
<feature type="domain" description="Histidine kinase" evidence="14">
    <location>
        <begin position="232"/>
        <end position="437"/>
    </location>
</feature>
<dbReference type="InterPro" id="IPR013727">
    <property type="entry name" value="2CSK_N"/>
</dbReference>
<evidence type="ECO:0000256" key="5">
    <source>
        <dbReference type="ARBA" id="ARBA00022679"/>
    </source>
</evidence>
<name>A0ABX2EP79_9BURK</name>
<evidence type="ECO:0000256" key="4">
    <source>
        <dbReference type="ARBA" id="ARBA00022553"/>
    </source>
</evidence>
<dbReference type="Pfam" id="PF02518">
    <property type="entry name" value="HATPase_c"/>
    <property type="match status" value="1"/>
</dbReference>
<dbReference type="Pfam" id="PF00512">
    <property type="entry name" value="HisKA"/>
    <property type="match status" value="1"/>
</dbReference>
<dbReference type="Pfam" id="PF08521">
    <property type="entry name" value="2CSK_N"/>
    <property type="match status" value="1"/>
</dbReference>
<keyword evidence="5" id="KW-0808">Transferase</keyword>
<evidence type="ECO:0000256" key="9">
    <source>
        <dbReference type="ARBA" id="ARBA00022840"/>
    </source>
</evidence>
<organism evidence="15 16">
    <name type="scientific">Pseudaquabacterium terrae</name>
    <dbReference type="NCBI Taxonomy" id="2732868"/>
    <lineage>
        <taxon>Bacteria</taxon>
        <taxon>Pseudomonadati</taxon>
        <taxon>Pseudomonadota</taxon>
        <taxon>Betaproteobacteria</taxon>
        <taxon>Burkholderiales</taxon>
        <taxon>Sphaerotilaceae</taxon>
        <taxon>Pseudaquabacterium</taxon>
    </lineage>
</organism>
<dbReference type="Gene3D" id="1.10.287.130">
    <property type="match status" value="1"/>
</dbReference>
<dbReference type="InterPro" id="IPR036890">
    <property type="entry name" value="HATPase_C_sf"/>
</dbReference>
<dbReference type="InterPro" id="IPR005467">
    <property type="entry name" value="His_kinase_dom"/>
</dbReference>
<evidence type="ECO:0000256" key="11">
    <source>
        <dbReference type="ARBA" id="ARBA00023012"/>
    </source>
</evidence>
<keyword evidence="12 13" id="KW-0472">Membrane</keyword>
<protein>
    <recommendedName>
        <fullName evidence="3">histidine kinase</fullName>
        <ecNumber evidence="3">2.7.13.3</ecNumber>
    </recommendedName>
</protein>
<comment type="catalytic activity">
    <reaction evidence="1">
        <text>ATP + protein L-histidine = ADP + protein N-phospho-L-histidine.</text>
        <dbReference type="EC" id="2.7.13.3"/>
    </reaction>
</comment>
<keyword evidence="10 13" id="KW-1133">Transmembrane helix</keyword>
<evidence type="ECO:0000259" key="14">
    <source>
        <dbReference type="PROSITE" id="PS50109"/>
    </source>
</evidence>
<dbReference type="InterPro" id="IPR004358">
    <property type="entry name" value="Sig_transdc_His_kin-like_C"/>
</dbReference>
<evidence type="ECO:0000256" key="2">
    <source>
        <dbReference type="ARBA" id="ARBA00004141"/>
    </source>
</evidence>
<dbReference type="InterPro" id="IPR003594">
    <property type="entry name" value="HATPase_dom"/>
</dbReference>
<evidence type="ECO:0000256" key="10">
    <source>
        <dbReference type="ARBA" id="ARBA00022989"/>
    </source>
</evidence>
<dbReference type="CDD" id="cd00075">
    <property type="entry name" value="HATPase"/>
    <property type="match status" value="1"/>
</dbReference>
<evidence type="ECO:0000313" key="15">
    <source>
        <dbReference type="EMBL" id="NRF70433.1"/>
    </source>
</evidence>
<dbReference type="InterPro" id="IPR050428">
    <property type="entry name" value="TCS_sensor_his_kinase"/>
</dbReference>
<keyword evidence="8 15" id="KW-0418">Kinase</keyword>
<dbReference type="SMART" id="SM00387">
    <property type="entry name" value="HATPase_c"/>
    <property type="match status" value="1"/>
</dbReference>